<feature type="domain" description="YiaAB two helix" evidence="2">
    <location>
        <begin position="14"/>
        <end position="66"/>
    </location>
</feature>
<dbReference type="RefSeq" id="WP_068525761.1">
    <property type="nucleotide sequence ID" value="NZ_CBDRGN010000001.1"/>
</dbReference>
<accession>A0A1H4VUI6</accession>
<dbReference type="Pfam" id="PF05360">
    <property type="entry name" value="YiaAB"/>
    <property type="match status" value="1"/>
</dbReference>
<evidence type="ECO:0000259" key="2">
    <source>
        <dbReference type="Pfam" id="PF05360"/>
    </source>
</evidence>
<dbReference type="EMBL" id="FNSA01000003">
    <property type="protein sequence ID" value="SEC84736.1"/>
    <property type="molecule type" value="Genomic_DNA"/>
</dbReference>
<keyword evidence="4" id="KW-1185">Reference proteome</keyword>
<dbReference type="OrthoDB" id="3296350at2"/>
<evidence type="ECO:0000313" key="3">
    <source>
        <dbReference type="EMBL" id="SEC84736.1"/>
    </source>
</evidence>
<dbReference type="KEGG" id="tsm:ASU32_12445"/>
<protein>
    <recommendedName>
        <fullName evidence="2">YiaAB two helix domain-containing protein</fullName>
    </recommendedName>
</protein>
<feature type="transmembrane region" description="Helical" evidence="1">
    <location>
        <begin position="12"/>
        <end position="38"/>
    </location>
</feature>
<evidence type="ECO:0000313" key="4">
    <source>
        <dbReference type="Proteomes" id="UP000182241"/>
    </source>
</evidence>
<proteinExistence type="predicted"/>
<dbReference type="STRING" id="57704.SAMN04489793_3344"/>
<sequence>MTTITPAPKPTAAFFVQSAIAFAVSSGSLLVGAFYLPIDTWQRGFLLVGALFLITSTFNLAKVIRDQQEANSVRVRVDEARIDKLMAEHDPLRAA</sequence>
<feature type="transmembrane region" description="Helical" evidence="1">
    <location>
        <begin position="44"/>
        <end position="64"/>
    </location>
</feature>
<name>A0A1H4VUI6_TSUTY</name>
<dbReference type="GeneID" id="300998391"/>
<dbReference type="GO" id="GO:0006974">
    <property type="term" value="P:DNA damage response"/>
    <property type="evidence" value="ECO:0007669"/>
    <property type="project" value="TreeGrafter"/>
</dbReference>
<organism evidence="3 4">
    <name type="scientific">Tsukamurella tyrosinosolvens</name>
    <dbReference type="NCBI Taxonomy" id="57704"/>
    <lineage>
        <taxon>Bacteria</taxon>
        <taxon>Bacillati</taxon>
        <taxon>Actinomycetota</taxon>
        <taxon>Actinomycetes</taxon>
        <taxon>Mycobacteriales</taxon>
        <taxon>Tsukamurellaceae</taxon>
        <taxon>Tsukamurella</taxon>
    </lineage>
</organism>
<dbReference type="InterPro" id="IPR008024">
    <property type="entry name" value="YiaAB"/>
</dbReference>
<evidence type="ECO:0000256" key="1">
    <source>
        <dbReference type="SAM" id="Phobius"/>
    </source>
</evidence>
<dbReference type="InterPro" id="IPR038972">
    <property type="entry name" value="YiaA-like"/>
</dbReference>
<dbReference type="Proteomes" id="UP000182241">
    <property type="component" value="Unassembled WGS sequence"/>
</dbReference>
<reference evidence="4" key="1">
    <citation type="submission" date="2016-10" db="EMBL/GenBank/DDBJ databases">
        <authorList>
            <person name="Varghese N."/>
            <person name="Submissions S."/>
        </authorList>
    </citation>
    <scope>NUCLEOTIDE SEQUENCE [LARGE SCALE GENOMIC DNA]</scope>
    <source>
        <strain evidence="4">DSM 44234</strain>
    </source>
</reference>
<dbReference type="PANTHER" id="PTHR37290:SF1">
    <property type="entry name" value="INNER MEMBRANE PROTEIN YIAA"/>
    <property type="match status" value="1"/>
</dbReference>
<gene>
    <name evidence="3" type="ORF">SAMN04489793_3344</name>
</gene>
<keyword evidence="1" id="KW-1133">Transmembrane helix</keyword>
<keyword evidence="1" id="KW-0812">Transmembrane</keyword>
<dbReference type="PANTHER" id="PTHR37290">
    <property type="entry name" value="INNER MEMBRANE PROTEIN YIAA-RELATED"/>
    <property type="match status" value="1"/>
</dbReference>
<dbReference type="GO" id="GO:0005886">
    <property type="term" value="C:plasma membrane"/>
    <property type="evidence" value="ECO:0007669"/>
    <property type="project" value="TreeGrafter"/>
</dbReference>
<dbReference type="AlphaFoldDB" id="A0A1H4VUI6"/>
<keyword evidence="1" id="KW-0472">Membrane</keyword>